<evidence type="ECO:0000313" key="1">
    <source>
        <dbReference type="EMBL" id="GJS71806.1"/>
    </source>
</evidence>
<gene>
    <name evidence="1" type="ORF">Tco_0704647</name>
</gene>
<evidence type="ECO:0000313" key="2">
    <source>
        <dbReference type="Proteomes" id="UP001151760"/>
    </source>
</evidence>
<organism evidence="1 2">
    <name type="scientific">Tanacetum coccineum</name>
    <dbReference type="NCBI Taxonomy" id="301880"/>
    <lineage>
        <taxon>Eukaryota</taxon>
        <taxon>Viridiplantae</taxon>
        <taxon>Streptophyta</taxon>
        <taxon>Embryophyta</taxon>
        <taxon>Tracheophyta</taxon>
        <taxon>Spermatophyta</taxon>
        <taxon>Magnoliopsida</taxon>
        <taxon>eudicotyledons</taxon>
        <taxon>Gunneridae</taxon>
        <taxon>Pentapetalae</taxon>
        <taxon>asterids</taxon>
        <taxon>campanulids</taxon>
        <taxon>Asterales</taxon>
        <taxon>Asteraceae</taxon>
        <taxon>Asteroideae</taxon>
        <taxon>Anthemideae</taxon>
        <taxon>Anthemidinae</taxon>
        <taxon>Tanacetum</taxon>
    </lineage>
</organism>
<proteinExistence type="predicted"/>
<dbReference type="Proteomes" id="UP001151760">
    <property type="component" value="Unassembled WGS sequence"/>
</dbReference>
<comment type="caution">
    <text evidence="1">The sequence shown here is derived from an EMBL/GenBank/DDBJ whole genome shotgun (WGS) entry which is preliminary data.</text>
</comment>
<accession>A0ABQ4Y3R3</accession>
<reference evidence="1" key="2">
    <citation type="submission" date="2022-01" db="EMBL/GenBank/DDBJ databases">
        <authorList>
            <person name="Yamashiro T."/>
            <person name="Shiraishi A."/>
            <person name="Satake H."/>
            <person name="Nakayama K."/>
        </authorList>
    </citation>
    <scope>NUCLEOTIDE SEQUENCE</scope>
</reference>
<keyword evidence="2" id="KW-1185">Reference proteome</keyword>
<protein>
    <recommendedName>
        <fullName evidence="3">Retrotransposon gag domain-containing protein</fullName>
    </recommendedName>
</protein>
<dbReference type="EMBL" id="BQNB010010032">
    <property type="protein sequence ID" value="GJS71806.1"/>
    <property type="molecule type" value="Genomic_DNA"/>
</dbReference>
<evidence type="ECO:0008006" key="3">
    <source>
        <dbReference type="Google" id="ProtNLM"/>
    </source>
</evidence>
<name>A0ABQ4Y3R3_9ASTR</name>
<sequence>MDDLKKKFDDGIGKLDVSIKALKEQSDVKFEEVKQPILGTPLSQSTHVNLVPQITKENQISNFLELEDSNKHELGKLEDMIDDRTRKRTCVGLGFEATWMQPIGFGRGFWTEPQPRVNREMKHMHRVRKLKMPVFEGEDAYGWIYRVERYFEIQGLSQQEQLRATALCMEGEALSWYRWSVG</sequence>
<reference evidence="1" key="1">
    <citation type="journal article" date="2022" name="Int. J. Mol. Sci.">
        <title>Draft Genome of Tanacetum Coccineum: Genomic Comparison of Closely Related Tanacetum-Family Plants.</title>
        <authorList>
            <person name="Yamashiro T."/>
            <person name="Shiraishi A."/>
            <person name="Nakayama K."/>
            <person name="Satake H."/>
        </authorList>
    </citation>
    <scope>NUCLEOTIDE SEQUENCE</scope>
</reference>